<dbReference type="Gene3D" id="3.90.10.10">
    <property type="entry name" value="Cytochrome C3"/>
    <property type="match status" value="1"/>
</dbReference>
<organism evidence="1">
    <name type="scientific">marine sediment metagenome</name>
    <dbReference type="NCBI Taxonomy" id="412755"/>
    <lineage>
        <taxon>unclassified sequences</taxon>
        <taxon>metagenomes</taxon>
        <taxon>ecological metagenomes</taxon>
    </lineage>
</organism>
<sequence>MSGSSSILQWSHKFPWVPTVLAVSAVLLGVAPPYQSPVVAPTRVPASATDVTPVRQPSARALHALGRFTYECSECHRTEPEPRAAGGIVTKHTELQLAHGLNTRCFNCHHPVNLDTFVDDFGEEIPWDEPQKLCSKCHGPVYRDWQNGSHGRSNGYWDTAQGSLVRLKCIQCHDPHHPPFQPLPSAPPPGILRGVPPHVAKHSGSHNPLRLHDHA</sequence>
<reference evidence="1" key="1">
    <citation type="journal article" date="2015" name="Nature">
        <title>Complex archaea that bridge the gap between prokaryotes and eukaryotes.</title>
        <authorList>
            <person name="Spang A."/>
            <person name="Saw J.H."/>
            <person name="Jorgensen S.L."/>
            <person name="Zaremba-Niedzwiedzka K."/>
            <person name="Martijn J."/>
            <person name="Lind A.E."/>
            <person name="van Eijk R."/>
            <person name="Schleper C."/>
            <person name="Guy L."/>
            <person name="Ettema T.J."/>
        </authorList>
    </citation>
    <scope>NUCLEOTIDE SEQUENCE</scope>
</reference>
<feature type="non-terminal residue" evidence="1">
    <location>
        <position position="215"/>
    </location>
</feature>
<dbReference type="AlphaFoldDB" id="A0A0F8YPI7"/>
<accession>A0A0F8YPI7</accession>
<dbReference type="InterPro" id="IPR036280">
    <property type="entry name" value="Multihaem_cyt_sf"/>
</dbReference>
<name>A0A0F8YPI7_9ZZZZ</name>
<protein>
    <submittedName>
        <fullName evidence="1">Uncharacterized protein</fullName>
    </submittedName>
</protein>
<dbReference type="SUPFAM" id="SSF48695">
    <property type="entry name" value="Multiheme cytochromes"/>
    <property type="match status" value="1"/>
</dbReference>
<proteinExistence type="predicted"/>
<dbReference type="EMBL" id="LAZR01052285">
    <property type="protein sequence ID" value="KKK83302.1"/>
    <property type="molecule type" value="Genomic_DNA"/>
</dbReference>
<comment type="caution">
    <text evidence="1">The sequence shown here is derived from an EMBL/GenBank/DDBJ whole genome shotgun (WGS) entry which is preliminary data.</text>
</comment>
<evidence type="ECO:0000313" key="1">
    <source>
        <dbReference type="EMBL" id="KKK83302.1"/>
    </source>
</evidence>
<gene>
    <name evidence="1" type="ORF">LCGC14_2794740</name>
</gene>